<dbReference type="Pfam" id="PF07686">
    <property type="entry name" value="V-set"/>
    <property type="match status" value="1"/>
</dbReference>
<evidence type="ECO:0000313" key="4">
    <source>
        <dbReference type="EMBL" id="KAL3050957.1"/>
    </source>
</evidence>
<accession>A0ABD2GAF4</accession>
<feature type="transmembrane region" description="Helical" evidence="2">
    <location>
        <begin position="79"/>
        <end position="99"/>
    </location>
</feature>
<feature type="region of interest" description="Disordered" evidence="1">
    <location>
        <begin position="49"/>
        <end position="74"/>
    </location>
</feature>
<evidence type="ECO:0000313" key="5">
    <source>
        <dbReference type="Proteomes" id="UP001619887"/>
    </source>
</evidence>
<evidence type="ECO:0000256" key="1">
    <source>
        <dbReference type="SAM" id="MobiDB-lite"/>
    </source>
</evidence>
<dbReference type="InterPro" id="IPR013783">
    <property type="entry name" value="Ig-like_fold"/>
</dbReference>
<dbReference type="AlphaFoldDB" id="A0ABD2GAF4"/>
<protein>
    <recommendedName>
        <fullName evidence="3">Immunoglobulin V-set domain-containing protein</fullName>
    </recommendedName>
</protein>
<evidence type="ECO:0000259" key="3">
    <source>
        <dbReference type="Pfam" id="PF07686"/>
    </source>
</evidence>
<dbReference type="SUPFAM" id="SSF48726">
    <property type="entry name" value="Immunoglobulin"/>
    <property type="match status" value="1"/>
</dbReference>
<feature type="domain" description="Immunoglobulin V-set" evidence="3">
    <location>
        <begin position="3"/>
        <end position="35"/>
    </location>
</feature>
<feature type="compositionally biased region" description="Basic and acidic residues" evidence="1">
    <location>
        <begin position="53"/>
        <end position="65"/>
    </location>
</feature>
<reference evidence="4 5" key="1">
    <citation type="journal article" date="2022" name="G3 (Bethesda)">
        <title>Evaluating Illumina-, Nanopore-, and PacBio-based genome assembly strategies with the bald notothen, Trematomus borchgrevinki.</title>
        <authorList>
            <person name="Rayamajhi N."/>
            <person name="Cheng C.C."/>
            <person name="Catchen J.M."/>
        </authorList>
    </citation>
    <scope>NUCLEOTIDE SEQUENCE [LARGE SCALE GENOMIC DNA]</scope>
    <source>
        <strain evidence="4">AGRC-2024</strain>
    </source>
</reference>
<gene>
    <name evidence="4" type="ORF">OYC64_001272</name>
</gene>
<proteinExistence type="predicted"/>
<dbReference type="Gene3D" id="2.60.40.10">
    <property type="entry name" value="Immunoglobulins"/>
    <property type="match status" value="1"/>
</dbReference>
<reference evidence="4 5" key="2">
    <citation type="journal article" date="2024" name="G3 (Bethesda)">
        <title>The genome of the cryopelagic Antarctic bald notothen, Trematomus borchgrevinki.</title>
        <authorList>
            <person name="Rayamajhi N."/>
            <person name="Rivera-Colon A.G."/>
            <person name="Minhas B.F."/>
            <person name="Cheng C.C."/>
            <person name="Catchen J.M."/>
        </authorList>
    </citation>
    <scope>NUCLEOTIDE SEQUENCE [LARGE SCALE GENOMIC DNA]</scope>
    <source>
        <strain evidence="4">AGRC-2024</strain>
    </source>
</reference>
<keyword evidence="2" id="KW-0812">Transmembrane</keyword>
<organism evidence="4 5">
    <name type="scientific">Pagothenia borchgrevinki</name>
    <name type="common">Bald rockcod</name>
    <name type="synonym">Trematomus borchgrevinki</name>
    <dbReference type="NCBI Taxonomy" id="8213"/>
    <lineage>
        <taxon>Eukaryota</taxon>
        <taxon>Metazoa</taxon>
        <taxon>Chordata</taxon>
        <taxon>Craniata</taxon>
        <taxon>Vertebrata</taxon>
        <taxon>Euteleostomi</taxon>
        <taxon>Actinopterygii</taxon>
        <taxon>Neopterygii</taxon>
        <taxon>Teleostei</taxon>
        <taxon>Neoteleostei</taxon>
        <taxon>Acanthomorphata</taxon>
        <taxon>Eupercaria</taxon>
        <taxon>Perciformes</taxon>
        <taxon>Notothenioidei</taxon>
        <taxon>Nototheniidae</taxon>
        <taxon>Pagothenia</taxon>
    </lineage>
</organism>
<keyword evidence="2" id="KW-1133">Transmembrane helix</keyword>
<keyword evidence="5" id="KW-1185">Reference proteome</keyword>
<dbReference type="InterPro" id="IPR036179">
    <property type="entry name" value="Ig-like_dom_sf"/>
</dbReference>
<dbReference type="InterPro" id="IPR013106">
    <property type="entry name" value="Ig_V-set"/>
</dbReference>
<comment type="caution">
    <text evidence="4">The sequence shown here is derived from an EMBL/GenBank/DDBJ whole genome shotgun (WGS) entry which is preliminary data.</text>
</comment>
<dbReference type="Proteomes" id="UP001619887">
    <property type="component" value="Unassembled WGS sequence"/>
</dbReference>
<sequence length="120" mass="13289">MKNGDASILLKNVNTNDTGTYECRVITRSNNRRRRDVGNRELVRSTLLSVSEGPEKEIKNEHHQYGDANDEPPGGPGGYAVLGVSVGLVCLVVIVVLVVKCQRARRRDQKSVSMKRKCPN</sequence>
<keyword evidence="2" id="KW-0472">Membrane</keyword>
<name>A0ABD2GAF4_PAGBO</name>
<dbReference type="EMBL" id="JBIYXZ010002080">
    <property type="protein sequence ID" value="KAL3050957.1"/>
    <property type="molecule type" value="Genomic_DNA"/>
</dbReference>
<evidence type="ECO:0000256" key="2">
    <source>
        <dbReference type="SAM" id="Phobius"/>
    </source>
</evidence>